<feature type="transmembrane region" description="Helical" evidence="7">
    <location>
        <begin position="162"/>
        <end position="184"/>
    </location>
</feature>
<keyword evidence="3 7" id="KW-0812">Transmembrane</keyword>
<keyword evidence="9" id="KW-1185">Reference proteome</keyword>
<comment type="subcellular location">
    <subcellularLocation>
        <location evidence="1">Membrane</location>
        <topology evidence="1">Multi-pass membrane protein</topology>
    </subcellularLocation>
</comment>
<feature type="transmembrane region" description="Helical" evidence="7">
    <location>
        <begin position="12"/>
        <end position="29"/>
    </location>
</feature>
<dbReference type="InterPro" id="IPR002549">
    <property type="entry name" value="AI-2E-like"/>
</dbReference>
<feature type="transmembrane region" description="Helical" evidence="7">
    <location>
        <begin position="241"/>
        <end position="265"/>
    </location>
</feature>
<dbReference type="PANTHER" id="PTHR21716">
    <property type="entry name" value="TRANSMEMBRANE PROTEIN"/>
    <property type="match status" value="1"/>
</dbReference>
<evidence type="ECO:0000256" key="6">
    <source>
        <dbReference type="SAM" id="Coils"/>
    </source>
</evidence>
<evidence type="ECO:0000256" key="3">
    <source>
        <dbReference type="ARBA" id="ARBA00022692"/>
    </source>
</evidence>
<evidence type="ECO:0000313" key="9">
    <source>
        <dbReference type="Proteomes" id="UP000288405"/>
    </source>
</evidence>
<feature type="transmembrane region" description="Helical" evidence="7">
    <location>
        <begin position="35"/>
        <end position="55"/>
    </location>
</feature>
<dbReference type="AlphaFoldDB" id="A0A432WC13"/>
<protein>
    <submittedName>
        <fullName evidence="8">AI-2E family transporter</fullName>
    </submittedName>
</protein>
<evidence type="ECO:0000256" key="1">
    <source>
        <dbReference type="ARBA" id="ARBA00004141"/>
    </source>
</evidence>
<comment type="similarity">
    <text evidence="2">Belongs to the autoinducer-2 exporter (AI-2E) (TC 2.A.86) family.</text>
</comment>
<evidence type="ECO:0000256" key="4">
    <source>
        <dbReference type="ARBA" id="ARBA00022989"/>
    </source>
</evidence>
<keyword evidence="4 7" id="KW-1133">Transmembrane helix</keyword>
<dbReference type="PANTHER" id="PTHR21716:SF16">
    <property type="entry name" value="BLL1467 PROTEIN"/>
    <property type="match status" value="1"/>
</dbReference>
<reference evidence="8 9" key="1">
    <citation type="journal article" date="2011" name="Front. Microbiol.">
        <title>Genomic signatures of strain selection and enhancement in Bacillus atrophaeus var. globigii, a historical biowarfare simulant.</title>
        <authorList>
            <person name="Gibbons H.S."/>
            <person name="Broomall S.M."/>
            <person name="McNew L.A."/>
            <person name="Daligault H."/>
            <person name="Chapman C."/>
            <person name="Bruce D."/>
            <person name="Karavis M."/>
            <person name="Krepps M."/>
            <person name="McGregor P.A."/>
            <person name="Hong C."/>
            <person name="Park K.H."/>
            <person name="Akmal A."/>
            <person name="Feldman A."/>
            <person name="Lin J.S."/>
            <person name="Chang W.E."/>
            <person name="Higgs B.W."/>
            <person name="Demirev P."/>
            <person name="Lindquist J."/>
            <person name="Liem A."/>
            <person name="Fochler E."/>
            <person name="Read T.D."/>
            <person name="Tapia R."/>
            <person name="Johnson S."/>
            <person name="Bishop-Lilly K.A."/>
            <person name="Detter C."/>
            <person name="Han C."/>
            <person name="Sozhamannan S."/>
            <person name="Rosenzweig C.N."/>
            <person name="Skowronski E.W."/>
        </authorList>
    </citation>
    <scope>NUCLEOTIDE SEQUENCE [LARGE SCALE GENOMIC DNA]</scope>
    <source>
        <strain evidence="8 9">GYP-17</strain>
    </source>
</reference>
<keyword evidence="5 7" id="KW-0472">Membrane</keyword>
<dbReference type="EMBL" id="PIPM01000011">
    <property type="protein sequence ID" value="RUO29509.1"/>
    <property type="molecule type" value="Genomic_DNA"/>
</dbReference>
<gene>
    <name evidence="8" type="ORF">CWE11_09685</name>
</gene>
<name>A0A432WC13_9GAMM</name>
<dbReference type="RefSeq" id="WP_126777418.1">
    <property type="nucleotide sequence ID" value="NZ_PIPM01000011.1"/>
</dbReference>
<feature type="transmembrane region" description="Helical" evidence="7">
    <location>
        <begin position="277"/>
        <end position="297"/>
    </location>
</feature>
<evidence type="ECO:0000256" key="2">
    <source>
        <dbReference type="ARBA" id="ARBA00009773"/>
    </source>
</evidence>
<feature type="transmembrane region" description="Helical" evidence="7">
    <location>
        <begin position="210"/>
        <end position="235"/>
    </location>
</feature>
<evidence type="ECO:0000256" key="5">
    <source>
        <dbReference type="ARBA" id="ARBA00023136"/>
    </source>
</evidence>
<dbReference type="OrthoDB" id="9799225at2"/>
<feature type="transmembrane region" description="Helical" evidence="7">
    <location>
        <begin position="67"/>
        <end position="86"/>
    </location>
</feature>
<proteinExistence type="inferred from homology"/>
<feature type="transmembrane region" description="Helical" evidence="7">
    <location>
        <begin position="317"/>
        <end position="343"/>
    </location>
</feature>
<dbReference type="GO" id="GO:0016020">
    <property type="term" value="C:membrane"/>
    <property type="evidence" value="ECO:0007669"/>
    <property type="project" value="UniProtKB-SubCell"/>
</dbReference>
<dbReference type="GO" id="GO:0055085">
    <property type="term" value="P:transmembrane transport"/>
    <property type="evidence" value="ECO:0007669"/>
    <property type="project" value="TreeGrafter"/>
</dbReference>
<evidence type="ECO:0000256" key="7">
    <source>
        <dbReference type="SAM" id="Phobius"/>
    </source>
</evidence>
<dbReference type="Pfam" id="PF01594">
    <property type="entry name" value="AI-2E_transport"/>
    <property type="match status" value="1"/>
</dbReference>
<feature type="coiled-coil region" evidence="6">
    <location>
        <begin position="107"/>
        <end position="134"/>
    </location>
</feature>
<organism evidence="8 9">
    <name type="scientific">Aliidiomarina sanyensis</name>
    <dbReference type="NCBI Taxonomy" id="1249555"/>
    <lineage>
        <taxon>Bacteria</taxon>
        <taxon>Pseudomonadati</taxon>
        <taxon>Pseudomonadota</taxon>
        <taxon>Gammaproteobacteria</taxon>
        <taxon>Alteromonadales</taxon>
        <taxon>Idiomarinaceae</taxon>
        <taxon>Aliidiomarina</taxon>
    </lineage>
</organism>
<comment type="caution">
    <text evidence="8">The sequence shown here is derived from an EMBL/GenBank/DDBJ whole genome shotgun (WGS) entry which is preliminary data.</text>
</comment>
<dbReference type="Proteomes" id="UP000288405">
    <property type="component" value="Unassembled WGS sequence"/>
</dbReference>
<keyword evidence="6" id="KW-0175">Coiled coil</keyword>
<accession>A0A432WC13</accession>
<sequence>MADSESTIPKQLRTPIYGLFILALLYTLYLAHAILLPIVLAILVTLLFSPAVAWLEKHWKVHRAISSLTFLAALVIGMISVGYAMLQPISEWAERAPATLGELLPGDSAVERQLDQLTETAERVEEELEEQLGNGDDAASAQTVVLQTDSWRNQLAAGAYEAVAGLALALALTYFLLISGDNLVRNLARQMDRPKRQITLKILRSGQEQIARYLAVITSVNGSIGIAIGLVSWAIGLPNPIVLGVMAALTRFIPYIGVFIAFGLLTIVSVATFDTYWMMLIAPASFAVITSIVGFFLEPYIHGQRLAVNPVIIFVSIFFWGWLWGPIGVLIAVPLMTVIMVFISHIPQMKPVYNVIVNKKKSRREKSN</sequence>
<evidence type="ECO:0000313" key="8">
    <source>
        <dbReference type="EMBL" id="RUO29509.1"/>
    </source>
</evidence>